<dbReference type="InterPro" id="IPR052016">
    <property type="entry name" value="Bact_Sigma-Reg"/>
</dbReference>
<keyword evidence="1" id="KW-0378">Hydrolase</keyword>
<dbReference type="Pfam" id="PF07228">
    <property type="entry name" value="SpoIIE"/>
    <property type="match status" value="1"/>
</dbReference>
<evidence type="ECO:0000259" key="2">
    <source>
        <dbReference type="PROSITE" id="PS50112"/>
    </source>
</evidence>
<dbReference type="CDD" id="cd16936">
    <property type="entry name" value="HATPase_RsbW-like"/>
    <property type="match status" value="1"/>
</dbReference>
<dbReference type="Pfam" id="PF00989">
    <property type="entry name" value="PAS"/>
    <property type="match status" value="1"/>
</dbReference>
<dbReference type="InterPro" id="IPR013767">
    <property type="entry name" value="PAS_fold"/>
</dbReference>
<dbReference type="InterPro" id="IPR000014">
    <property type="entry name" value="PAS"/>
</dbReference>
<dbReference type="InterPro" id="IPR001932">
    <property type="entry name" value="PPM-type_phosphatase-like_dom"/>
</dbReference>
<dbReference type="EMBL" id="JAPNUD010000127">
    <property type="protein sequence ID" value="MDA0645204.1"/>
    <property type="molecule type" value="Genomic_DNA"/>
</dbReference>
<proteinExistence type="predicted"/>
<dbReference type="Gene3D" id="3.30.450.40">
    <property type="match status" value="1"/>
</dbReference>
<dbReference type="Pfam" id="PF13581">
    <property type="entry name" value="HATPase_c_2"/>
    <property type="match status" value="1"/>
</dbReference>
<name>A0ABT4T6S7_9ACTN</name>
<dbReference type="InterPro" id="IPR003594">
    <property type="entry name" value="HATPase_dom"/>
</dbReference>
<organism evidence="3 4">
    <name type="scientific">Nonomuraea ferruginea</name>
    <dbReference type="NCBI Taxonomy" id="46174"/>
    <lineage>
        <taxon>Bacteria</taxon>
        <taxon>Bacillati</taxon>
        <taxon>Actinomycetota</taxon>
        <taxon>Actinomycetes</taxon>
        <taxon>Streptosporangiales</taxon>
        <taxon>Streptosporangiaceae</taxon>
        <taxon>Nonomuraea</taxon>
    </lineage>
</organism>
<dbReference type="PANTHER" id="PTHR43156">
    <property type="entry name" value="STAGE II SPORULATION PROTEIN E-RELATED"/>
    <property type="match status" value="1"/>
</dbReference>
<comment type="caution">
    <text evidence="3">The sequence shown here is derived from an EMBL/GenBank/DDBJ whole genome shotgun (WGS) entry which is preliminary data.</text>
</comment>
<reference evidence="3 4" key="1">
    <citation type="submission" date="2022-11" db="EMBL/GenBank/DDBJ databases">
        <title>Nonomuraea corallina sp. nov., a new species of the genus Nonomuraea isolated from sea side sediment in Thai sea.</title>
        <authorList>
            <person name="Ngamcharungchit C."/>
            <person name="Matsumoto A."/>
            <person name="Suriyachadkun C."/>
            <person name="Panbangred W."/>
            <person name="Inahashi Y."/>
            <person name="Intra B."/>
        </authorList>
    </citation>
    <scope>NUCLEOTIDE SEQUENCE [LARGE SCALE GENOMIC DNA]</scope>
    <source>
        <strain evidence="3 4">DSM 43553</strain>
    </source>
</reference>
<dbReference type="Pfam" id="PF01590">
    <property type="entry name" value="GAF"/>
    <property type="match status" value="1"/>
</dbReference>
<dbReference type="Gene3D" id="3.60.40.10">
    <property type="entry name" value="PPM-type phosphatase domain"/>
    <property type="match status" value="1"/>
</dbReference>
<sequence length="742" mass="81747">MTRWGDLSHDAADRLAAESVLDHADMAVVVTDRFSNLLYWNPFAEKLFGRPGKSARDSSVLSFGIMEKDHPQAIELAKHVLKGNVWEGTFDVRRGDGAILYVRAQAVPLRHPSGSVTGVVITAREALRSNEREKDRFGLLERIGERLAGSLYVEETLKRVAEMLVPQFADHCFIELMEGDRLVRRISQHVQGWEPPAGTWKPVGAEIRYPAGHYADAALRRQETILVDDFSGNSFPSPSEGSARLCGEIGMTSAIVAPLTVRGETLGLMYLGLSNLTDRRSPHYDAFDRDFVGAIATRVAVAIDNALLFEEERHTAESFQKHLLPRALPQLDGLQIAVRYYPAAPLASHGQGIQTQVGGDWYDVIPLSAGRVGIVIGDVEGRGAKAAAIMGQLRAALRAFAQDDKSPADILARLDEWTRIIATPEKDDSGADISIPPIVTCQYLVYDAWSRQLSFANAGHAPPLLLSDGECVELDIEEVGQPLGVRAKGLHADLVYKEETRTLPPGAALLLYTDGLVDRRPTRTGPAQDEEETLGLLCEKLAMMTKAEVERIAEAATVAVPGEIDDDMAILVIRSSDEDLDVEERTFPAQPIMVGEARRMASDAFADWNVPEERAELACLLVSEVVTNVVLHASTATVPRRELVVDGPPLPFEESWDVPGFDSFDDDVVGDKEFTLRLRRGDESVWVEVFDQDLRLPRIRSAGENDEGGRGLYLVDQLAKRWGSRPTREGKAVWFEIPTRGR</sequence>
<dbReference type="InterPro" id="IPR035965">
    <property type="entry name" value="PAS-like_dom_sf"/>
</dbReference>
<keyword evidence="4" id="KW-1185">Reference proteome</keyword>
<protein>
    <submittedName>
        <fullName evidence="3">SpoIIE family protein phosphatase</fullName>
    </submittedName>
</protein>
<dbReference type="InterPro" id="IPR003018">
    <property type="entry name" value="GAF"/>
</dbReference>
<dbReference type="SMART" id="SM00065">
    <property type="entry name" value="GAF"/>
    <property type="match status" value="1"/>
</dbReference>
<dbReference type="InterPro" id="IPR036457">
    <property type="entry name" value="PPM-type-like_dom_sf"/>
</dbReference>
<dbReference type="InterPro" id="IPR029016">
    <property type="entry name" value="GAF-like_dom_sf"/>
</dbReference>
<evidence type="ECO:0000256" key="1">
    <source>
        <dbReference type="ARBA" id="ARBA00022801"/>
    </source>
</evidence>
<dbReference type="SUPFAM" id="SSF55785">
    <property type="entry name" value="PYP-like sensor domain (PAS domain)"/>
    <property type="match status" value="1"/>
</dbReference>
<evidence type="ECO:0000313" key="4">
    <source>
        <dbReference type="Proteomes" id="UP001212498"/>
    </source>
</evidence>
<dbReference type="InterPro" id="IPR036890">
    <property type="entry name" value="HATPase_C_sf"/>
</dbReference>
<dbReference type="CDD" id="cd00130">
    <property type="entry name" value="PAS"/>
    <property type="match status" value="1"/>
</dbReference>
<feature type="domain" description="PAS" evidence="2">
    <location>
        <begin position="13"/>
        <end position="84"/>
    </location>
</feature>
<gene>
    <name evidence="3" type="ORF">OUY24_31640</name>
</gene>
<dbReference type="Gene3D" id="3.30.450.20">
    <property type="entry name" value="PAS domain"/>
    <property type="match status" value="1"/>
</dbReference>
<evidence type="ECO:0000313" key="3">
    <source>
        <dbReference type="EMBL" id="MDA0645204.1"/>
    </source>
</evidence>
<dbReference type="SUPFAM" id="SSF55781">
    <property type="entry name" value="GAF domain-like"/>
    <property type="match status" value="1"/>
</dbReference>
<accession>A0ABT4T6S7</accession>
<dbReference type="RefSeq" id="WP_271278937.1">
    <property type="nucleotide sequence ID" value="NZ_BAABFD010000022.1"/>
</dbReference>
<dbReference type="Gene3D" id="3.30.565.10">
    <property type="entry name" value="Histidine kinase-like ATPase, C-terminal domain"/>
    <property type="match status" value="1"/>
</dbReference>
<dbReference type="PROSITE" id="PS50112">
    <property type="entry name" value="PAS"/>
    <property type="match status" value="1"/>
</dbReference>
<dbReference type="SUPFAM" id="SSF81606">
    <property type="entry name" value="PP2C-like"/>
    <property type="match status" value="1"/>
</dbReference>
<dbReference type="NCBIfam" id="TIGR00229">
    <property type="entry name" value="sensory_box"/>
    <property type="match status" value="1"/>
</dbReference>
<dbReference type="SMART" id="SM00331">
    <property type="entry name" value="PP2C_SIG"/>
    <property type="match status" value="1"/>
</dbReference>
<dbReference type="PANTHER" id="PTHR43156:SF2">
    <property type="entry name" value="STAGE II SPORULATION PROTEIN E"/>
    <property type="match status" value="1"/>
</dbReference>
<dbReference type="Proteomes" id="UP001212498">
    <property type="component" value="Unassembled WGS sequence"/>
</dbReference>